<evidence type="ECO:0000256" key="18">
    <source>
        <dbReference type="ARBA" id="ARBA00049504"/>
    </source>
</evidence>
<evidence type="ECO:0000256" key="2">
    <source>
        <dbReference type="ARBA" id="ARBA00004651"/>
    </source>
</evidence>
<feature type="transmembrane region" description="Helical" evidence="19">
    <location>
        <begin position="224"/>
        <end position="242"/>
    </location>
</feature>
<dbReference type="PANTHER" id="PTHR34148">
    <property type="entry name" value="ADENOSYLCOBINAMIDE-GDP RIBAZOLETRANSFERASE"/>
    <property type="match status" value="1"/>
</dbReference>
<feature type="transmembrane region" description="Helical" evidence="19">
    <location>
        <begin position="192"/>
        <end position="212"/>
    </location>
</feature>
<comment type="cofactor">
    <cofactor evidence="1 19">
        <name>Mg(2+)</name>
        <dbReference type="ChEBI" id="CHEBI:18420"/>
    </cofactor>
</comment>
<keyword evidence="9 19" id="KW-0808">Transferase</keyword>
<keyword evidence="7 19" id="KW-1003">Cell membrane</keyword>
<evidence type="ECO:0000256" key="10">
    <source>
        <dbReference type="ARBA" id="ARBA00022692"/>
    </source>
</evidence>
<keyword evidence="10 19" id="KW-0812">Transmembrane</keyword>
<feature type="transmembrane region" description="Helical" evidence="19">
    <location>
        <begin position="107"/>
        <end position="125"/>
    </location>
</feature>
<keyword evidence="11 19" id="KW-0460">Magnesium</keyword>
<comment type="catalytic activity">
    <reaction evidence="17 19">
        <text>alpha-ribazole + adenosylcob(III)inamide-GDP = adenosylcob(III)alamin + GMP + H(+)</text>
        <dbReference type="Rhea" id="RHEA:16049"/>
        <dbReference type="ChEBI" id="CHEBI:10329"/>
        <dbReference type="ChEBI" id="CHEBI:15378"/>
        <dbReference type="ChEBI" id="CHEBI:18408"/>
        <dbReference type="ChEBI" id="CHEBI:58115"/>
        <dbReference type="ChEBI" id="CHEBI:60487"/>
        <dbReference type="EC" id="2.7.8.26"/>
    </reaction>
</comment>
<dbReference type="AlphaFoldDB" id="A0A974GXI3"/>
<feature type="transmembrane region" description="Helical" evidence="19">
    <location>
        <begin position="131"/>
        <end position="151"/>
    </location>
</feature>
<dbReference type="GO" id="GO:0051073">
    <property type="term" value="F:adenosylcobinamide-GDP ribazoletransferase activity"/>
    <property type="evidence" value="ECO:0007669"/>
    <property type="project" value="UniProtKB-UniRule"/>
</dbReference>
<dbReference type="NCBIfam" id="TIGR00317">
    <property type="entry name" value="cobS"/>
    <property type="match status" value="1"/>
</dbReference>
<dbReference type="Pfam" id="PF02654">
    <property type="entry name" value="CobS"/>
    <property type="match status" value="1"/>
</dbReference>
<evidence type="ECO:0000256" key="1">
    <source>
        <dbReference type="ARBA" id="ARBA00001946"/>
    </source>
</evidence>
<dbReference type="EC" id="2.7.8.26" evidence="5 19"/>
<evidence type="ECO:0000313" key="21">
    <source>
        <dbReference type="Proteomes" id="UP000611629"/>
    </source>
</evidence>
<evidence type="ECO:0000256" key="4">
    <source>
        <dbReference type="ARBA" id="ARBA00010561"/>
    </source>
</evidence>
<evidence type="ECO:0000256" key="6">
    <source>
        <dbReference type="ARBA" id="ARBA00015850"/>
    </source>
</evidence>
<keyword evidence="13 19" id="KW-0472">Membrane</keyword>
<evidence type="ECO:0000256" key="5">
    <source>
        <dbReference type="ARBA" id="ARBA00013200"/>
    </source>
</evidence>
<evidence type="ECO:0000256" key="19">
    <source>
        <dbReference type="HAMAP-Rule" id="MF_00719"/>
    </source>
</evidence>
<comment type="similarity">
    <text evidence="4 19">Belongs to the CobS family.</text>
</comment>
<organism evidence="20 21">
    <name type="scientific">Sedimentibacter hydroxybenzoicus DSM 7310</name>
    <dbReference type="NCBI Taxonomy" id="1123245"/>
    <lineage>
        <taxon>Bacteria</taxon>
        <taxon>Bacillati</taxon>
        <taxon>Bacillota</taxon>
        <taxon>Tissierellia</taxon>
        <taxon>Sedimentibacter</taxon>
    </lineage>
</organism>
<comment type="function">
    <text evidence="14 19">Joins adenosylcobinamide-GDP and alpha-ribazole to generate adenosylcobalamin (Ado-cobalamin). Also synthesizes adenosylcobalamin 5'-phosphate from adenosylcobinamide-GDP and alpha-ribazole 5'-phosphate.</text>
</comment>
<comment type="pathway">
    <text evidence="3 19">Cofactor biosynthesis; adenosylcobalamin biosynthesis; adenosylcobalamin from cob(II)yrinate a,c-diamide: step 7/7.</text>
</comment>
<dbReference type="GO" id="GO:0008818">
    <property type="term" value="F:cobalamin 5'-phosphate synthase activity"/>
    <property type="evidence" value="ECO:0007669"/>
    <property type="project" value="UniProtKB-UniRule"/>
</dbReference>
<dbReference type="RefSeq" id="WP_179239290.1">
    <property type="nucleotide sequence ID" value="NZ_JACBNQ010000023.1"/>
</dbReference>
<dbReference type="PANTHER" id="PTHR34148:SF1">
    <property type="entry name" value="ADENOSYLCOBINAMIDE-GDP RIBAZOLETRANSFERASE"/>
    <property type="match status" value="1"/>
</dbReference>
<feature type="transmembrane region" description="Helical" evidence="19">
    <location>
        <begin position="163"/>
        <end position="186"/>
    </location>
</feature>
<name>A0A974GXI3_SEDHY</name>
<feature type="transmembrane region" description="Helical" evidence="19">
    <location>
        <begin position="32"/>
        <end position="53"/>
    </location>
</feature>
<comment type="caution">
    <text evidence="20">The sequence shown here is derived from an EMBL/GenBank/DDBJ whole genome shotgun (WGS) entry which is preliminary data.</text>
</comment>
<dbReference type="GO" id="GO:0009236">
    <property type="term" value="P:cobalamin biosynthetic process"/>
    <property type="evidence" value="ECO:0007669"/>
    <property type="project" value="UniProtKB-UniRule"/>
</dbReference>
<evidence type="ECO:0000256" key="15">
    <source>
        <dbReference type="ARBA" id="ARBA00032605"/>
    </source>
</evidence>
<evidence type="ECO:0000256" key="12">
    <source>
        <dbReference type="ARBA" id="ARBA00022989"/>
    </source>
</evidence>
<comment type="subcellular location">
    <subcellularLocation>
        <location evidence="2 19">Cell membrane</location>
        <topology evidence="2 19">Multi-pass membrane protein</topology>
    </subcellularLocation>
</comment>
<reference evidence="20" key="1">
    <citation type="submission" date="2020-07" db="EMBL/GenBank/DDBJ databases">
        <title>Genomic analysis of a strain of Sedimentibacter Hydroxybenzoicus DSM7310.</title>
        <authorList>
            <person name="Ma S."/>
        </authorList>
    </citation>
    <scope>NUCLEOTIDE SEQUENCE</scope>
    <source>
        <strain evidence="20">DSM 7310</strain>
    </source>
</reference>
<proteinExistence type="inferred from homology"/>
<evidence type="ECO:0000313" key="20">
    <source>
        <dbReference type="EMBL" id="NYB75578.1"/>
    </source>
</evidence>
<evidence type="ECO:0000256" key="8">
    <source>
        <dbReference type="ARBA" id="ARBA00022573"/>
    </source>
</evidence>
<accession>A0A974GXI3</accession>
<evidence type="ECO:0000256" key="13">
    <source>
        <dbReference type="ARBA" id="ARBA00023136"/>
    </source>
</evidence>
<protein>
    <recommendedName>
        <fullName evidence="6 19">Adenosylcobinamide-GDP ribazoletransferase</fullName>
        <ecNumber evidence="5 19">2.7.8.26</ecNumber>
    </recommendedName>
    <alternativeName>
        <fullName evidence="16 19">Cobalamin synthase</fullName>
    </alternativeName>
    <alternativeName>
        <fullName evidence="15 19">Cobalamin-5'-phosphate synthase</fullName>
    </alternativeName>
</protein>
<keyword evidence="8 19" id="KW-0169">Cobalamin biosynthesis</keyword>
<evidence type="ECO:0000256" key="3">
    <source>
        <dbReference type="ARBA" id="ARBA00004663"/>
    </source>
</evidence>
<evidence type="ECO:0000256" key="16">
    <source>
        <dbReference type="ARBA" id="ARBA00032853"/>
    </source>
</evidence>
<sequence>MARGFLILISFFTRIPIGNKIEYDEESYVKGLSLYSLMGAVIGLFLAAVYLIFNNVYITLFKGLILTIAYIIITGGIHLDGTADTSDGIFSGRTGERIFEIMSDSHIGSFGVLSLILVVISQIILFSYTDIFTVFMMPVAGRLSVIIASWGKKYAKNSKGMGTLFIESINNNALIINLFIALFFILILPYRLIFLISVIATLMISYFISCKIEDKIGGMTGDTCGFVLEISQIIFMMIILFLKG</sequence>
<dbReference type="Proteomes" id="UP000611629">
    <property type="component" value="Unassembled WGS sequence"/>
</dbReference>
<keyword evidence="12 19" id="KW-1133">Transmembrane helix</keyword>
<evidence type="ECO:0000256" key="9">
    <source>
        <dbReference type="ARBA" id="ARBA00022679"/>
    </source>
</evidence>
<dbReference type="GO" id="GO:0005886">
    <property type="term" value="C:plasma membrane"/>
    <property type="evidence" value="ECO:0007669"/>
    <property type="project" value="UniProtKB-SubCell"/>
</dbReference>
<gene>
    <name evidence="19 20" type="primary">cobS</name>
    <name evidence="20" type="ORF">HZF24_15630</name>
</gene>
<comment type="catalytic activity">
    <reaction evidence="18 19">
        <text>alpha-ribazole 5'-phosphate + adenosylcob(III)inamide-GDP = adenosylcob(III)alamin 5'-phosphate + GMP + H(+)</text>
        <dbReference type="Rhea" id="RHEA:23560"/>
        <dbReference type="ChEBI" id="CHEBI:15378"/>
        <dbReference type="ChEBI" id="CHEBI:57918"/>
        <dbReference type="ChEBI" id="CHEBI:58115"/>
        <dbReference type="ChEBI" id="CHEBI:60487"/>
        <dbReference type="ChEBI" id="CHEBI:60493"/>
        <dbReference type="EC" id="2.7.8.26"/>
    </reaction>
</comment>
<evidence type="ECO:0000256" key="7">
    <source>
        <dbReference type="ARBA" id="ARBA00022475"/>
    </source>
</evidence>
<keyword evidence="21" id="KW-1185">Reference proteome</keyword>
<dbReference type="HAMAP" id="MF_00719">
    <property type="entry name" value="CobS"/>
    <property type="match status" value="1"/>
</dbReference>
<evidence type="ECO:0000256" key="14">
    <source>
        <dbReference type="ARBA" id="ARBA00025228"/>
    </source>
</evidence>
<evidence type="ECO:0000256" key="11">
    <source>
        <dbReference type="ARBA" id="ARBA00022842"/>
    </source>
</evidence>
<evidence type="ECO:0000256" key="17">
    <source>
        <dbReference type="ARBA" id="ARBA00048623"/>
    </source>
</evidence>
<dbReference type="EMBL" id="JACBNQ010000023">
    <property type="protein sequence ID" value="NYB75578.1"/>
    <property type="molecule type" value="Genomic_DNA"/>
</dbReference>
<dbReference type="InterPro" id="IPR003805">
    <property type="entry name" value="CobS"/>
</dbReference>